<evidence type="ECO:0000313" key="2">
    <source>
        <dbReference type="EMBL" id="MYL72145.1"/>
    </source>
</evidence>
<dbReference type="InterPro" id="IPR002686">
    <property type="entry name" value="Transposase_17"/>
</dbReference>
<dbReference type="Pfam" id="PF01797">
    <property type="entry name" value="Y1_Tnp"/>
    <property type="match status" value="1"/>
</dbReference>
<protein>
    <submittedName>
        <fullName evidence="2">Transposase</fullName>
    </submittedName>
</protein>
<accession>A0A845FF28</accession>
<dbReference type="EMBL" id="WMFA01000006">
    <property type="protein sequence ID" value="MYL72145.1"/>
    <property type="molecule type" value="Genomic_DNA"/>
</dbReference>
<dbReference type="SUPFAM" id="SSF143422">
    <property type="entry name" value="Transposase IS200-like"/>
    <property type="match status" value="1"/>
</dbReference>
<comment type="caution">
    <text evidence="2">The sequence shown here is derived from an EMBL/GenBank/DDBJ whole genome shotgun (WGS) entry which is preliminary data.</text>
</comment>
<dbReference type="InterPro" id="IPR036515">
    <property type="entry name" value="Transposase_17_sf"/>
</dbReference>
<gene>
    <name evidence="2" type="ORF">GLW00_14880</name>
</gene>
<dbReference type="SMART" id="SM01321">
    <property type="entry name" value="Y1_Tnp"/>
    <property type="match status" value="1"/>
</dbReference>
<dbReference type="PANTHER" id="PTHR34322">
    <property type="entry name" value="TRANSPOSASE, Y1_TNP DOMAIN-CONTAINING"/>
    <property type="match status" value="1"/>
</dbReference>
<dbReference type="GO" id="GO:0006313">
    <property type="term" value="P:DNA transposition"/>
    <property type="evidence" value="ECO:0007669"/>
    <property type="project" value="InterPro"/>
</dbReference>
<dbReference type="AlphaFoldDB" id="A0A845FF28"/>
<dbReference type="Gene3D" id="3.30.70.1290">
    <property type="entry name" value="Transposase IS200-like"/>
    <property type="match status" value="1"/>
</dbReference>
<dbReference type="GO" id="GO:0003677">
    <property type="term" value="F:DNA binding"/>
    <property type="evidence" value="ECO:0007669"/>
    <property type="project" value="InterPro"/>
</dbReference>
<dbReference type="RefSeq" id="WP_369126783.1">
    <property type="nucleotide sequence ID" value="NZ_WMFA01000006.1"/>
</dbReference>
<feature type="domain" description="Transposase IS200-like" evidence="1">
    <location>
        <begin position="17"/>
        <end position="131"/>
    </location>
</feature>
<dbReference type="GeneID" id="92289296"/>
<evidence type="ECO:0000313" key="3">
    <source>
        <dbReference type="Proteomes" id="UP000450457"/>
    </source>
</evidence>
<name>A0A845FF28_9BACI</name>
<organism evidence="2 3">
    <name type="scientific">Halobacillus litoralis</name>
    <dbReference type="NCBI Taxonomy" id="45668"/>
    <lineage>
        <taxon>Bacteria</taxon>
        <taxon>Bacillati</taxon>
        <taxon>Bacillota</taxon>
        <taxon>Bacilli</taxon>
        <taxon>Bacillales</taxon>
        <taxon>Bacillaceae</taxon>
        <taxon>Halobacillus</taxon>
    </lineage>
</organism>
<evidence type="ECO:0000259" key="1">
    <source>
        <dbReference type="SMART" id="SM01321"/>
    </source>
</evidence>
<dbReference type="Proteomes" id="UP000450457">
    <property type="component" value="Unassembled WGS sequence"/>
</dbReference>
<sequence>MFMKGVVSLARKKRFWFPGAIFHITARGNRRQNIFLNDTDRLSYLNFLKEVKKVHGFKLHAYCLMSNHVHLIIEINDSPPSSILQQLHTKYSKYFNSKYEYTGHLFQGRYHDEIILNREYFLTACKYVHKNPERANLKRLLSNHLWTSHSAYINKESDPIVDTELLREYLMVTYEEFMKFHDVEDPAT</sequence>
<dbReference type="GO" id="GO:0004803">
    <property type="term" value="F:transposase activity"/>
    <property type="evidence" value="ECO:0007669"/>
    <property type="project" value="InterPro"/>
</dbReference>
<reference evidence="2 3" key="1">
    <citation type="submission" date="2019-11" db="EMBL/GenBank/DDBJ databases">
        <title>Genome sequences of 17 halophilic strains isolated from different environments.</title>
        <authorList>
            <person name="Furrow R.E."/>
        </authorList>
    </citation>
    <scope>NUCLEOTIDE SEQUENCE [LARGE SCALE GENOMIC DNA]</scope>
    <source>
        <strain evidence="2 3">SL-4</strain>
    </source>
</reference>
<proteinExistence type="predicted"/>
<dbReference type="PANTHER" id="PTHR34322:SF2">
    <property type="entry name" value="TRANSPOSASE IS200-LIKE DOMAIN-CONTAINING PROTEIN"/>
    <property type="match status" value="1"/>
</dbReference>